<keyword evidence="2" id="KW-1133">Transmembrane helix</keyword>
<protein>
    <submittedName>
        <fullName evidence="3">Uncharacterized protein</fullName>
    </submittedName>
</protein>
<feature type="transmembrane region" description="Helical" evidence="2">
    <location>
        <begin position="20"/>
        <end position="43"/>
    </location>
</feature>
<evidence type="ECO:0000313" key="3">
    <source>
        <dbReference type="EMBL" id="PIP56530.1"/>
    </source>
</evidence>
<accession>A0A2H0BHP1</accession>
<evidence type="ECO:0000313" key="4">
    <source>
        <dbReference type="Proteomes" id="UP000228495"/>
    </source>
</evidence>
<gene>
    <name evidence="3" type="ORF">COX05_02565</name>
</gene>
<feature type="region of interest" description="Disordered" evidence="1">
    <location>
        <begin position="158"/>
        <end position="182"/>
    </location>
</feature>
<name>A0A2H0BHP1_UNCKA</name>
<dbReference type="EMBL" id="PCSU01000040">
    <property type="protein sequence ID" value="PIP56530.1"/>
    <property type="molecule type" value="Genomic_DNA"/>
</dbReference>
<evidence type="ECO:0000256" key="2">
    <source>
        <dbReference type="SAM" id="Phobius"/>
    </source>
</evidence>
<comment type="caution">
    <text evidence="3">The sequence shown here is derived from an EMBL/GenBank/DDBJ whole genome shotgun (WGS) entry which is preliminary data.</text>
</comment>
<reference evidence="3 4" key="1">
    <citation type="submission" date="2017-09" db="EMBL/GenBank/DDBJ databases">
        <title>Depth-based differentiation of microbial function through sediment-hosted aquifers and enrichment of novel symbionts in the deep terrestrial subsurface.</title>
        <authorList>
            <person name="Probst A.J."/>
            <person name="Ladd B."/>
            <person name="Jarett J.K."/>
            <person name="Geller-Mcgrath D.E."/>
            <person name="Sieber C.M."/>
            <person name="Emerson J.B."/>
            <person name="Anantharaman K."/>
            <person name="Thomas B.C."/>
            <person name="Malmstrom R."/>
            <person name="Stieglmeier M."/>
            <person name="Klingl A."/>
            <person name="Woyke T."/>
            <person name="Ryan C.M."/>
            <person name="Banfield J.F."/>
        </authorList>
    </citation>
    <scope>NUCLEOTIDE SEQUENCE [LARGE SCALE GENOMIC DNA]</scope>
    <source>
        <strain evidence="3">CG22_combo_CG10-13_8_21_14_all_39_12</strain>
    </source>
</reference>
<feature type="compositionally biased region" description="Polar residues" evidence="1">
    <location>
        <begin position="158"/>
        <end position="176"/>
    </location>
</feature>
<keyword evidence="2" id="KW-0472">Membrane</keyword>
<proteinExistence type="predicted"/>
<dbReference type="AlphaFoldDB" id="A0A2H0BHP1"/>
<organism evidence="3 4">
    <name type="scientific">candidate division WWE3 bacterium CG22_combo_CG10-13_8_21_14_all_39_12</name>
    <dbReference type="NCBI Taxonomy" id="1975094"/>
    <lineage>
        <taxon>Bacteria</taxon>
        <taxon>Katanobacteria</taxon>
    </lineage>
</organism>
<evidence type="ECO:0000256" key="1">
    <source>
        <dbReference type="SAM" id="MobiDB-lite"/>
    </source>
</evidence>
<dbReference type="Proteomes" id="UP000228495">
    <property type="component" value="Unassembled WGS sequence"/>
</dbReference>
<sequence>MISKKPPKELRNNVTKRQIILRVILLIVVILLVSAGISGYFLIYKPYVDSRDTPPKATPTPTPIPEYLEFLQTPANFVGEIERIDTLQDTVTVVRDDRSRIQLTLNPFTKIYVVSKFQPQNVRVEITDQNILQENMTVSIYTNDKNITALFVLEPDQLPTNTPAPSNQQPGINELNTLEGLN</sequence>
<keyword evidence="2" id="KW-0812">Transmembrane</keyword>